<gene>
    <name evidence="7" type="ORF">FJZ47_11685</name>
</gene>
<dbReference type="InterPro" id="IPR036249">
    <property type="entry name" value="Thioredoxin-like_sf"/>
</dbReference>
<dbReference type="SUPFAM" id="SSF52833">
    <property type="entry name" value="Thioredoxin-like"/>
    <property type="match status" value="1"/>
</dbReference>
<keyword evidence="2" id="KW-0732">Signal</keyword>
<dbReference type="PANTHER" id="PTHR13887">
    <property type="entry name" value="GLUTATHIONE S-TRANSFERASE KAPPA"/>
    <property type="match status" value="1"/>
</dbReference>
<feature type="non-terminal residue" evidence="7">
    <location>
        <position position="133"/>
    </location>
</feature>
<keyword evidence="4" id="KW-1015">Disulfide bond</keyword>
<dbReference type="Pfam" id="PF13462">
    <property type="entry name" value="Thioredoxin_4"/>
    <property type="match status" value="1"/>
</dbReference>
<evidence type="ECO:0000313" key="8">
    <source>
        <dbReference type="Proteomes" id="UP000712673"/>
    </source>
</evidence>
<evidence type="ECO:0000259" key="6">
    <source>
        <dbReference type="Pfam" id="PF13462"/>
    </source>
</evidence>
<organism evidence="7 8">
    <name type="scientific">Tectimicrobiota bacterium</name>
    <dbReference type="NCBI Taxonomy" id="2528274"/>
    <lineage>
        <taxon>Bacteria</taxon>
        <taxon>Pseudomonadati</taxon>
        <taxon>Nitrospinota/Tectimicrobiota group</taxon>
        <taxon>Candidatus Tectimicrobiota</taxon>
    </lineage>
</organism>
<evidence type="ECO:0000256" key="1">
    <source>
        <dbReference type="ARBA" id="ARBA00005791"/>
    </source>
</evidence>
<reference evidence="7" key="1">
    <citation type="submission" date="2019-03" db="EMBL/GenBank/DDBJ databases">
        <title>Lake Tanganyika Metagenome-Assembled Genomes (MAGs).</title>
        <authorList>
            <person name="Tran P."/>
        </authorList>
    </citation>
    <scope>NUCLEOTIDE SEQUENCE</scope>
    <source>
        <strain evidence="7">K_DeepCast_65m_m2_066</strain>
    </source>
</reference>
<sequence length="133" mass="15265">MQRFEGQVQLVLYPFALNPISEVATQAAWCAGVQGKFWEFHQLLYRRQELWYRLPAPLERLSDFAKDVQLDATALKSCVESGQTQDLMKADKAYGQQLQVSSTPTVFINEQRIVGAQAESDFVRVIRQELERV</sequence>
<dbReference type="Gene3D" id="3.40.30.10">
    <property type="entry name" value="Glutaredoxin"/>
    <property type="match status" value="1"/>
</dbReference>
<evidence type="ECO:0000256" key="2">
    <source>
        <dbReference type="ARBA" id="ARBA00022729"/>
    </source>
</evidence>
<evidence type="ECO:0000313" key="7">
    <source>
        <dbReference type="EMBL" id="MBM3224448.1"/>
    </source>
</evidence>
<evidence type="ECO:0000256" key="5">
    <source>
        <dbReference type="ARBA" id="ARBA00023284"/>
    </source>
</evidence>
<dbReference type="PANTHER" id="PTHR13887:SF14">
    <property type="entry name" value="DISULFIDE BOND FORMATION PROTEIN D"/>
    <property type="match status" value="1"/>
</dbReference>
<feature type="domain" description="Thioredoxin-like fold" evidence="6">
    <location>
        <begin position="5"/>
        <end position="126"/>
    </location>
</feature>
<dbReference type="GO" id="GO:0016491">
    <property type="term" value="F:oxidoreductase activity"/>
    <property type="evidence" value="ECO:0007669"/>
    <property type="project" value="UniProtKB-KW"/>
</dbReference>
<comment type="similarity">
    <text evidence="1">Belongs to the thioredoxin family. DsbA subfamily.</text>
</comment>
<dbReference type="Proteomes" id="UP000712673">
    <property type="component" value="Unassembled WGS sequence"/>
</dbReference>
<evidence type="ECO:0000256" key="4">
    <source>
        <dbReference type="ARBA" id="ARBA00023157"/>
    </source>
</evidence>
<name>A0A937W093_UNCTE</name>
<keyword evidence="3" id="KW-0560">Oxidoreductase</keyword>
<dbReference type="EMBL" id="VGLS01000330">
    <property type="protein sequence ID" value="MBM3224448.1"/>
    <property type="molecule type" value="Genomic_DNA"/>
</dbReference>
<evidence type="ECO:0000256" key="3">
    <source>
        <dbReference type="ARBA" id="ARBA00023002"/>
    </source>
</evidence>
<comment type="caution">
    <text evidence="7">The sequence shown here is derived from an EMBL/GenBank/DDBJ whole genome shotgun (WGS) entry which is preliminary data.</text>
</comment>
<dbReference type="InterPro" id="IPR012336">
    <property type="entry name" value="Thioredoxin-like_fold"/>
</dbReference>
<keyword evidence="5" id="KW-0676">Redox-active center</keyword>
<proteinExistence type="inferred from homology"/>
<protein>
    <recommendedName>
        <fullName evidence="6">Thioredoxin-like fold domain-containing protein</fullName>
    </recommendedName>
</protein>
<accession>A0A937W093</accession>
<dbReference type="AlphaFoldDB" id="A0A937W093"/>